<dbReference type="PANTHER" id="PTHR46796">
    <property type="entry name" value="HTH-TYPE TRANSCRIPTIONAL ACTIVATOR RHAS-RELATED"/>
    <property type="match status" value="1"/>
</dbReference>
<keyword evidence="3" id="KW-0804">Transcription</keyword>
<dbReference type="InterPro" id="IPR018060">
    <property type="entry name" value="HTH_AraC"/>
</dbReference>
<dbReference type="InterPro" id="IPR011051">
    <property type="entry name" value="RmlC_Cupin_sf"/>
</dbReference>
<keyword evidence="2" id="KW-0238">DNA-binding</keyword>
<dbReference type="SUPFAM" id="SSF46689">
    <property type="entry name" value="Homeodomain-like"/>
    <property type="match status" value="2"/>
</dbReference>
<evidence type="ECO:0000256" key="3">
    <source>
        <dbReference type="ARBA" id="ARBA00023163"/>
    </source>
</evidence>
<dbReference type="InterPro" id="IPR013096">
    <property type="entry name" value="Cupin_2"/>
</dbReference>
<feature type="domain" description="HTH araC/xylS-type" evidence="4">
    <location>
        <begin position="149"/>
        <end position="246"/>
    </location>
</feature>
<sequence>MESATIFYDKKHYFPMHLHPNRYTFSYILNGNAHLICNGSRFILKAGDLVIIPPYVAHQTRIEDFFHYKVIRVPKLDAFSNRSNAQLGLTIVRNSYSYKNDFNHWFESIIINKGHNLNMGERAETQVPDVFKRFLISNHSNLIKKNSLTKALVHIETNYNRSILVEELSDLTHLSESHFQRLFKINIGISPMRYLQNLRIEKAKEYIKTRDNFTDIAYDTGFFDQSHFNKYFKINVGMIPKRYADLIRND</sequence>
<dbReference type="EMBL" id="JAODOP010000004">
    <property type="protein sequence ID" value="MEF3835197.1"/>
    <property type="molecule type" value="Genomic_DNA"/>
</dbReference>
<evidence type="ECO:0000259" key="4">
    <source>
        <dbReference type="PROSITE" id="PS01124"/>
    </source>
</evidence>
<dbReference type="Pfam" id="PF12833">
    <property type="entry name" value="HTH_18"/>
    <property type="match status" value="1"/>
</dbReference>
<proteinExistence type="predicted"/>
<dbReference type="Gene3D" id="2.60.120.10">
    <property type="entry name" value="Jelly Rolls"/>
    <property type="match status" value="1"/>
</dbReference>
<dbReference type="InterPro" id="IPR009057">
    <property type="entry name" value="Homeodomain-like_sf"/>
</dbReference>
<accession>A0ABU7XZ91</accession>
<organism evidence="5 6">
    <name type="scientific">Flavivirga spongiicola</name>
    <dbReference type="NCBI Taxonomy" id="421621"/>
    <lineage>
        <taxon>Bacteria</taxon>
        <taxon>Pseudomonadati</taxon>
        <taxon>Bacteroidota</taxon>
        <taxon>Flavobacteriia</taxon>
        <taxon>Flavobacteriales</taxon>
        <taxon>Flavobacteriaceae</taxon>
        <taxon>Flavivirga</taxon>
    </lineage>
</organism>
<dbReference type="SUPFAM" id="SSF51182">
    <property type="entry name" value="RmlC-like cupins"/>
    <property type="match status" value="1"/>
</dbReference>
<dbReference type="PANTHER" id="PTHR46796:SF13">
    <property type="entry name" value="HTH-TYPE TRANSCRIPTIONAL ACTIVATOR RHAS"/>
    <property type="match status" value="1"/>
</dbReference>
<dbReference type="InterPro" id="IPR014710">
    <property type="entry name" value="RmlC-like_jellyroll"/>
</dbReference>
<keyword evidence="6" id="KW-1185">Reference proteome</keyword>
<dbReference type="Gene3D" id="1.10.10.60">
    <property type="entry name" value="Homeodomain-like"/>
    <property type="match status" value="2"/>
</dbReference>
<dbReference type="PROSITE" id="PS01124">
    <property type="entry name" value="HTH_ARAC_FAMILY_2"/>
    <property type="match status" value="1"/>
</dbReference>
<evidence type="ECO:0000313" key="5">
    <source>
        <dbReference type="EMBL" id="MEF3835197.1"/>
    </source>
</evidence>
<dbReference type="CDD" id="cd02208">
    <property type="entry name" value="cupin_RmlC-like"/>
    <property type="match status" value="1"/>
</dbReference>
<keyword evidence="1" id="KW-0805">Transcription regulation</keyword>
<comment type="caution">
    <text evidence="5">The sequence shown here is derived from an EMBL/GenBank/DDBJ whole genome shotgun (WGS) entry which is preliminary data.</text>
</comment>
<evidence type="ECO:0000313" key="6">
    <source>
        <dbReference type="Proteomes" id="UP001337305"/>
    </source>
</evidence>
<dbReference type="SMART" id="SM00342">
    <property type="entry name" value="HTH_ARAC"/>
    <property type="match status" value="1"/>
</dbReference>
<evidence type="ECO:0000256" key="1">
    <source>
        <dbReference type="ARBA" id="ARBA00023015"/>
    </source>
</evidence>
<reference evidence="5 6" key="1">
    <citation type="submission" date="2022-09" db="EMBL/GenBank/DDBJ databases">
        <title>Genome sequencing of Flavivirga sp. MEBiC05379.</title>
        <authorList>
            <person name="Oh H.-M."/>
            <person name="Kwon K.K."/>
            <person name="Park M.J."/>
            <person name="Yang S.-H."/>
        </authorList>
    </citation>
    <scope>NUCLEOTIDE SEQUENCE [LARGE SCALE GENOMIC DNA]</scope>
    <source>
        <strain evidence="5 6">MEBiC05379</strain>
    </source>
</reference>
<evidence type="ECO:0000256" key="2">
    <source>
        <dbReference type="ARBA" id="ARBA00023125"/>
    </source>
</evidence>
<dbReference type="Pfam" id="PF07883">
    <property type="entry name" value="Cupin_2"/>
    <property type="match status" value="1"/>
</dbReference>
<dbReference type="InterPro" id="IPR050204">
    <property type="entry name" value="AraC_XylS_family_regulators"/>
</dbReference>
<gene>
    <name evidence="5" type="ORF">N1F79_18885</name>
</gene>
<dbReference type="RefSeq" id="WP_303307490.1">
    <property type="nucleotide sequence ID" value="NZ_JAODOP010000004.1"/>
</dbReference>
<dbReference type="Proteomes" id="UP001337305">
    <property type="component" value="Unassembled WGS sequence"/>
</dbReference>
<protein>
    <submittedName>
        <fullName evidence="5">AraC family transcriptional regulator</fullName>
    </submittedName>
</protein>
<name>A0ABU7XZ91_9FLAO</name>